<feature type="transmembrane region" description="Helical" evidence="1">
    <location>
        <begin position="85"/>
        <end position="111"/>
    </location>
</feature>
<keyword evidence="3" id="KW-1185">Reference proteome</keyword>
<accession>A0A9R1D674</accession>
<sequence>MQSAGMSTTSPFVGGGDAAGTILAIRVLAHASIAVAAATLLVFLGIYVRRVLAEGFEYEWGYLAVGIGAAVVYGVSGIATDLTGAVWIGAFTEGAVLFFILFVALGIRAMYHADRSPDRSGRVLPAWVDGLVIAVFVAAWWIGYFAAGDWTRPVVAVGWIGASAWAVFYGIRTTQANEGTTFSALIRHLLPAVLCVTAITMTDLLGSVASIDRSVVEAVWLVGTVLVAAFLFNTAVAIRQQEGEVERMYDRTTWRQQDLEGDGD</sequence>
<organism evidence="2 3">
    <name type="scientific">Natronomonas aquatica</name>
    <dbReference type="NCBI Taxonomy" id="2841590"/>
    <lineage>
        <taxon>Archaea</taxon>
        <taxon>Methanobacteriati</taxon>
        <taxon>Methanobacteriota</taxon>
        <taxon>Stenosarchaea group</taxon>
        <taxon>Halobacteria</taxon>
        <taxon>Halobacteriales</taxon>
        <taxon>Natronomonadaceae</taxon>
        <taxon>Natronomonas</taxon>
    </lineage>
</organism>
<dbReference type="EMBL" id="JAHLKM010000005">
    <property type="protein sequence ID" value="MCQ4333043.1"/>
    <property type="molecule type" value="Genomic_DNA"/>
</dbReference>
<reference evidence="2" key="1">
    <citation type="journal article" date="2023" name="Front. Microbiol.">
        <title>Genomic-based phylogenetic and metabolic analyses of the genus Natronomonas, and description of Natronomonas aquatica sp. nov.</title>
        <authorList>
            <person name="Garcia-Roldan A."/>
            <person name="Duran-Viseras A."/>
            <person name="de la Haba R.R."/>
            <person name="Corral P."/>
            <person name="Sanchez-Porro C."/>
            <person name="Ventosa A."/>
        </authorList>
    </citation>
    <scope>NUCLEOTIDE SEQUENCE</scope>
    <source>
        <strain evidence="2">F2-12</strain>
    </source>
</reference>
<keyword evidence="1" id="KW-0812">Transmembrane</keyword>
<dbReference type="AlphaFoldDB" id="A0A9R1D674"/>
<keyword evidence="1" id="KW-1133">Transmembrane helix</keyword>
<feature type="transmembrane region" description="Helical" evidence="1">
    <location>
        <begin position="123"/>
        <end position="142"/>
    </location>
</feature>
<name>A0A9R1D674_9EURY</name>
<protein>
    <submittedName>
        <fullName evidence="2">Uncharacterized protein</fullName>
    </submittedName>
</protein>
<keyword evidence="1" id="KW-0472">Membrane</keyword>
<proteinExistence type="predicted"/>
<feature type="transmembrane region" description="Helical" evidence="1">
    <location>
        <begin position="60"/>
        <end position="79"/>
    </location>
</feature>
<feature type="transmembrane region" description="Helical" evidence="1">
    <location>
        <begin position="154"/>
        <end position="172"/>
    </location>
</feature>
<evidence type="ECO:0000313" key="3">
    <source>
        <dbReference type="Proteomes" id="UP001139494"/>
    </source>
</evidence>
<evidence type="ECO:0000313" key="2">
    <source>
        <dbReference type="EMBL" id="MCQ4333043.1"/>
    </source>
</evidence>
<comment type="caution">
    <text evidence="2">The sequence shown here is derived from an EMBL/GenBank/DDBJ whole genome shotgun (WGS) entry which is preliminary data.</text>
</comment>
<gene>
    <name evidence="2" type="ORF">KM295_05920</name>
</gene>
<feature type="transmembrane region" description="Helical" evidence="1">
    <location>
        <begin position="27"/>
        <end position="48"/>
    </location>
</feature>
<dbReference type="Proteomes" id="UP001139494">
    <property type="component" value="Unassembled WGS sequence"/>
</dbReference>
<evidence type="ECO:0000256" key="1">
    <source>
        <dbReference type="SAM" id="Phobius"/>
    </source>
</evidence>
<feature type="transmembrane region" description="Helical" evidence="1">
    <location>
        <begin position="184"/>
        <end position="206"/>
    </location>
</feature>
<feature type="transmembrane region" description="Helical" evidence="1">
    <location>
        <begin position="218"/>
        <end position="238"/>
    </location>
</feature>